<dbReference type="STRING" id="1318628.MARLIPOL_02645"/>
<dbReference type="Proteomes" id="UP000016540">
    <property type="component" value="Unassembled WGS sequence"/>
</dbReference>
<comment type="catalytic activity">
    <reaction evidence="6 8">
        <text>(6S)-5,6,7,8-tetrahydrofolate + formate + ATP = (6R)-10-formyltetrahydrofolate + ADP + phosphate</text>
        <dbReference type="Rhea" id="RHEA:20221"/>
        <dbReference type="ChEBI" id="CHEBI:15740"/>
        <dbReference type="ChEBI" id="CHEBI:30616"/>
        <dbReference type="ChEBI" id="CHEBI:43474"/>
        <dbReference type="ChEBI" id="CHEBI:57453"/>
        <dbReference type="ChEBI" id="CHEBI:195366"/>
        <dbReference type="ChEBI" id="CHEBI:456216"/>
        <dbReference type="EC" id="6.3.4.3"/>
    </reaction>
</comment>
<dbReference type="PROSITE" id="PS00721">
    <property type="entry name" value="FTHFS_1"/>
    <property type="match status" value="1"/>
</dbReference>
<dbReference type="UniPathway" id="UPA00193"/>
<evidence type="ECO:0000256" key="6">
    <source>
        <dbReference type="ARBA" id="ARBA00049033"/>
    </source>
</evidence>
<dbReference type="eggNOG" id="COG2759">
    <property type="taxonomic scope" value="Bacteria"/>
</dbReference>
<evidence type="ECO:0000256" key="5">
    <source>
        <dbReference type="ARBA" id="ARBA00022840"/>
    </source>
</evidence>
<evidence type="ECO:0000256" key="4">
    <source>
        <dbReference type="ARBA" id="ARBA00022741"/>
    </source>
</evidence>
<dbReference type="SUPFAM" id="SSF52540">
    <property type="entry name" value="P-loop containing nucleoside triphosphate hydrolases"/>
    <property type="match status" value="1"/>
</dbReference>
<evidence type="ECO:0000256" key="2">
    <source>
        <dbReference type="ARBA" id="ARBA00022563"/>
    </source>
</evidence>
<feature type="binding site" evidence="8">
    <location>
        <begin position="86"/>
        <end position="93"/>
    </location>
    <ligand>
        <name>ATP</name>
        <dbReference type="ChEBI" id="CHEBI:30616"/>
    </ligand>
</feature>
<dbReference type="PATRIC" id="fig|1318628.3.peg.530"/>
<dbReference type="HAMAP" id="MF_01543">
    <property type="entry name" value="FTHFS"/>
    <property type="match status" value="1"/>
</dbReference>
<evidence type="ECO:0000256" key="1">
    <source>
        <dbReference type="ARBA" id="ARBA00004777"/>
    </source>
</evidence>
<evidence type="ECO:0000313" key="10">
    <source>
        <dbReference type="EMBL" id="EON93568.1"/>
    </source>
</evidence>
<proteinExistence type="inferred from homology"/>
<evidence type="ECO:0000256" key="8">
    <source>
        <dbReference type="HAMAP-Rule" id="MF_01543"/>
    </source>
</evidence>
<dbReference type="FunFam" id="3.10.410.10:FF:000001">
    <property type="entry name" value="Putative formate--tetrahydrofolate ligase"/>
    <property type="match status" value="1"/>
</dbReference>
<name>R8B4P3_9GAMM</name>
<dbReference type="EC" id="6.3.4.3" evidence="8"/>
<organism evidence="10 11">
    <name type="scientific">Marinobacter lipolyticus SM19</name>
    <dbReference type="NCBI Taxonomy" id="1318628"/>
    <lineage>
        <taxon>Bacteria</taxon>
        <taxon>Pseudomonadati</taxon>
        <taxon>Pseudomonadota</taxon>
        <taxon>Gammaproteobacteria</taxon>
        <taxon>Pseudomonadales</taxon>
        <taxon>Marinobacteraceae</taxon>
        <taxon>Marinobacter</taxon>
    </lineage>
</organism>
<comment type="similarity">
    <text evidence="7 8">Belongs to the formate--tetrahydrofolate ligase family.</text>
</comment>
<comment type="pathway">
    <text evidence="1 8">One-carbon metabolism; tetrahydrofolate interconversion.</text>
</comment>
<dbReference type="Gene3D" id="3.10.410.10">
    <property type="entry name" value="Formyltetrahydrofolate synthetase, domain 3"/>
    <property type="match status" value="1"/>
</dbReference>
<sequence>MSLQYSEYNETTPTPERLPPGTPDIVIARSVQPQSILLLAQQRFGLPGDSLIPFGHYKAKLNMAHVDTSARAARGKLVMVTAITPTPAGEGKTTTSVGLNDGFNCLGVQSSVCLREPSLGPCFGMKGGAAGGGRAQVIPMEDINLHFNGDFHAITTAHNLLASILDNHMHWGNEVGLDPRHVYWRRVMDLTDRSLRYMVSGLGGTAHGTPRETGFDITVASEIMAILCLADGLPDLRQRLGNIIVGRRPDMSPVTARDLGVEGALTVLLKEALLPNLVQSLEHNPVFIHGGPFANIAHGCNSVTATRAALALNDVVVTEAGFGADLGAEKFIDIKCRQTGLRPDAAVLVCTVRALKMQGGVSRKDLATPDLHSLRAGAVNLERHIRNLRRFGLVPVVCINRFPTDSDEELALIQSISAEWGVRAVTATHWAMGGEGATELAQAVLDQMDEGTPEVQLLYEDDIPLAEKIETIATRIYDAASVDFTPAAKRQLEEYEQLGFGHLPVCIAKTQYSFSADPSLRGAPSGHVLPVREVRLSAGAGFVVAVCGDIMTMPGLPRRPAALDISLDENDQVTGLA</sequence>
<evidence type="ECO:0000256" key="7">
    <source>
        <dbReference type="ARBA" id="ARBA00061363"/>
    </source>
</evidence>
<comment type="caution">
    <text evidence="10">The sequence shown here is derived from an EMBL/GenBank/DDBJ whole genome shotgun (WGS) entry which is preliminary data.</text>
</comment>
<evidence type="ECO:0000313" key="11">
    <source>
        <dbReference type="Proteomes" id="UP000016540"/>
    </source>
</evidence>
<dbReference type="HOGENOM" id="CLU_003601_3_3_6"/>
<keyword evidence="5 8" id="KW-0067">ATP-binding</keyword>
<dbReference type="Gene3D" id="3.40.50.300">
    <property type="entry name" value="P-loop containing nucleotide triphosphate hydrolases"/>
    <property type="match status" value="1"/>
</dbReference>
<dbReference type="Gene3D" id="3.30.1510.10">
    <property type="entry name" value="Domain 2, N(10)-formyltetrahydrofolate synthetase"/>
    <property type="match status" value="1"/>
</dbReference>
<dbReference type="CDD" id="cd00477">
    <property type="entry name" value="FTHFS"/>
    <property type="match status" value="1"/>
</dbReference>
<dbReference type="FunFam" id="3.30.1510.10:FF:000001">
    <property type="entry name" value="Formate--tetrahydrofolate ligase"/>
    <property type="match status" value="1"/>
</dbReference>
<dbReference type="InterPro" id="IPR000559">
    <property type="entry name" value="Formate_THF_ligase"/>
</dbReference>
<keyword evidence="2 8" id="KW-0554">One-carbon metabolism</keyword>
<feature type="region of interest" description="Disordered" evidence="9">
    <location>
        <begin position="1"/>
        <end position="21"/>
    </location>
</feature>
<dbReference type="NCBIfam" id="NF010030">
    <property type="entry name" value="PRK13505.1"/>
    <property type="match status" value="1"/>
</dbReference>
<dbReference type="EMBL" id="ASAD01000006">
    <property type="protein sequence ID" value="EON93568.1"/>
    <property type="molecule type" value="Genomic_DNA"/>
</dbReference>
<dbReference type="OrthoDB" id="9761733at2"/>
<keyword evidence="4 8" id="KW-0547">Nucleotide-binding</keyword>
<feature type="compositionally biased region" description="Polar residues" evidence="9">
    <location>
        <begin position="1"/>
        <end position="14"/>
    </location>
</feature>
<dbReference type="Pfam" id="PF01268">
    <property type="entry name" value="FTHFS"/>
    <property type="match status" value="1"/>
</dbReference>
<gene>
    <name evidence="8" type="primary">fhs</name>
    <name evidence="10" type="ORF">MARLIPOL_02645</name>
</gene>
<keyword evidence="11" id="KW-1185">Reference proteome</keyword>
<dbReference type="GO" id="GO:0004329">
    <property type="term" value="F:formate-tetrahydrofolate ligase activity"/>
    <property type="evidence" value="ECO:0007669"/>
    <property type="project" value="UniProtKB-UniRule"/>
</dbReference>
<dbReference type="GO" id="GO:0035999">
    <property type="term" value="P:tetrahydrofolate interconversion"/>
    <property type="evidence" value="ECO:0007669"/>
    <property type="project" value="UniProtKB-UniRule"/>
</dbReference>
<keyword evidence="3 8" id="KW-0436">Ligase</keyword>
<evidence type="ECO:0000256" key="3">
    <source>
        <dbReference type="ARBA" id="ARBA00022598"/>
    </source>
</evidence>
<dbReference type="InterPro" id="IPR020628">
    <property type="entry name" value="Formate_THF_ligase_CS"/>
</dbReference>
<dbReference type="GO" id="GO:0005524">
    <property type="term" value="F:ATP binding"/>
    <property type="evidence" value="ECO:0007669"/>
    <property type="project" value="UniProtKB-UniRule"/>
</dbReference>
<dbReference type="AlphaFoldDB" id="R8B4P3"/>
<dbReference type="InterPro" id="IPR027417">
    <property type="entry name" value="P-loop_NTPase"/>
</dbReference>
<evidence type="ECO:0000256" key="9">
    <source>
        <dbReference type="SAM" id="MobiDB-lite"/>
    </source>
</evidence>
<accession>R8B4P3</accession>
<protein>
    <recommendedName>
        <fullName evidence="8">Formate--tetrahydrofolate ligase</fullName>
        <ecNumber evidence="8">6.3.4.3</ecNumber>
    </recommendedName>
    <alternativeName>
        <fullName evidence="8">Formyltetrahydrofolate synthetase</fullName>
        <shortName evidence="8">FHS</shortName>
        <shortName evidence="8">FTHFS</shortName>
    </alternativeName>
</protein>
<reference evidence="10 11" key="1">
    <citation type="journal article" date="2013" name="Genome Announc.">
        <title>Draft Genome Sequence of the Moderately Halophilic Bacterium Marinobacter lipolyticus Strain SM19.</title>
        <authorList>
            <person name="Papke R.T."/>
            <person name="de la Haba R.R."/>
            <person name="Infante-Dominguez C."/>
            <person name="Perez D."/>
            <person name="Sanchez-Porro C."/>
            <person name="Lapierre P."/>
            <person name="Ventosa A."/>
        </authorList>
    </citation>
    <scope>NUCLEOTIDE SEQUENCE [LARGE SCALE GENOMIC DNA]</scope>
    <source>
        <strain evidence="10 11">SM19</strain>
    </source>
</reference>